<gene>
    <name evidence="1" type="ORF">DPQ33_02830</name>
</gene>
<sequence length="206" mass="23152">MAGTLGREVRKAKGAIREYAAGPHTIGIGNRELTRLDSRLASIISDKGVENLKVRLRQDSMHVTGRFTARVGGAFDVDLVPDGIIWEEGNHVLFFRIARQDVVMDGRVMNALQVAVSRTCNALFGDAFLNEKLGVVDKDGRLRIPLDGEDSRLDAIIDSMELHSLECVDERLRITFSPRLKQAMTHAKTVWRWWRERGKQDETGNV</sequence>
<evidence type="ECO:0000313" key="2">
    <source>
        <dbReference type="Proteomes" id="UP000448292"/>
    </source>
</evidence>
<keyword evidence="2" id="KW-1185">Reference proteome</keyword>
<evidence type="ECO:0000313" key="1">
    <source>
        <dbReference type="EMBL" id="TVM19311.1"/>
    </source>
</evidence>
<name>A0A7M3MJ15_9BACT</name>
<accession>A0A7M3MJ15</accession>
<dbReference type="EMBL" id="QMIE01000002">
    <property type="protein sequence ID" value="TVM19311.1"/>
    <property type="molecule type" value="Genomic_DNA"/>
</dbReference>
<organism evidence="1 2">
    <name type="scientific">Oceanidesulfovibrio indonesiensis</name>
    <dbReference type="NCBI Taxonomy" id="54767"/>
    <lineage>
        <taxon>Bacteria</taxon>
        <taxon>Pseudomonadati</taxon>
        <taxon>Thermodesulfobacteriota</taxon>
        <taxon>Desulfovibrionia</taxon>
        <taxon>Desulfovibrionales</taxon>
        <taxon>Desulfovibrionaceae</taxon>
        <taxon>Oceanidesulfovibrio</taxon>
    </lineage>
</organism>
<dbReference type="AlphaFoldDB" id="A0A7M3MJ15"/>
<reference evidence="1 2" key="1">
    <citation type="submission" date="2018-06" db="EMBL/GenBank/DDBJ databases">
        <title>Complete genome of Desulfovibrio indonesiensis P37SLT.</title>
        <authorList>
            <person name="Crispim J.S."/>
            <person name="Vidigal P.M.P."/>
            <person name="Silva L.C.F."/>
            <person name="Laguardia C.N."/>
            <person name="Araujo L.C."/>
            <person name="Dias R.S."/>
            <person name="Sousa M.P."/>
            <person name="Paula S.O."/>
            <person name="Silva C."/>
        </authorList>
    </citation>
    <scope>NUCLEOTIDE SEQUENCE [LARGE SCALE GENOMIC DNA]</scope>
    <source>
        <strain evidence="1 2">P37SLT</strain>
    </source>
</reference>
<comment type="caution">
    <text evidence="1">The sequence shown here is derived from an EMBL/GenBank/DDBJ whole genome shotgun (WGS) entry which is preliminary data.</text>
</comment>
<protein>
    <submittedName>
        <fullName evidence="1">Uncharacterized protein</fullName>
    </submittedName>
</protein>
<dbReference type="Proteomes" id="UP000448292">
    <property type="component" value="Unassembled WGS sequence"/>
</dbReference>
<proteinExistence type="predicted"/>